<gene>
    <name evidence="7" type="ORF">MsAg5_12260</name>
</gene>
<dbReference type="PANTHER" id="PTHR43278">
    <property type="entry name" value="NAD(P)H-DEPENDENT FMN-CONTAINING OXIDOREDUCTASE YWQN-RELATED"/>
    <property type="match status" value="1"/>
</dbReference>
<evidence type="ECO:0000256" key="5">
    <source>
        <dbReference type="ARBA" id="ARBA00038292"/>
    </source>
</evidence>
<dbReference type="InterPro" id="IPR029039">
    <property type="entry name" value="Flavoprotein-like_sf"/>
</dbReference>
<evidence type="ECO:0000256" key="3">
    <source>
        <dbReference type="ARBA" id="ARBA00022630"/>
    </source>
</evidence>
<dbReference type="InterPro" id="IPR005025">
    <property type="entry name" value="FMN_Rdtase-like_dom"/>
</dbReference>
<keyword evidence="4" id="KW-0288">FMN</keyword>
<reference evidence="7" key="1">
    <citation type="submission" date="2023-06" db="EMBL/GenBank/DDBJ databases">
        <title>Genome sequence of Methanosarcinaceae archaeon Ag5.</title>
        <authorList>
            <person name="Protasov E."/>
            <person name="Platt K."/>
            <person name="Poehlein A."/>
            <person name="Daniel R."/>
            <person name="Brune A."/>
        </authorList>
    </citation>
    <scope>NUCLEOTIDE SEQUENCE</scope>
    <source>
        <strain evidence="7">Ag5</strain>
    </source>
</reference>
<feature type="domain" description="NADPH-dependent FMN reductase-like" evidence="6">
    <location>
        <begin position="1"/>
        <end position="125"/>
    </location>
</feature>
<proteinExistence type="inferred from homology"/>
<accession>A0AAE4SDA9</accession>
<dbReference type="RefSeq" id="WP_338099761.1">
    <property type="nucleotide sequence ID" value="NZ_JAWDKD010000018.1"/>
</dbReference>
<comment type="cofactor">
    <cofactor evidence="1">
        <name>FMN</name>
        <dbReference type="ChEBI" id="CHEBI:58210"/>
    </cofactor>
</comment>
<dbReference type="AlphaFoldDB" id="A0AAE4SDA9"/>
<evidence type="ECO:0000256" key="4">
    <source>
        <dbReference type="ARBA" id="ARBA00022643"/>
    </source>
</evidence>
<dbReference type="SUPFAM" id="SSF52218">
    <property type="entry name" value="Flavoproteins"/>
    <property type="match status" value="1"/>
</dbReference>
<dbReference type="Pfam" id="PF03358">
    <property type="entry name" value="FMN_red"/>
    <property type="match status" value="1"/>
</dbReference>
<protein>
    <recommendedName>
        <fullName evidence="6">NADPH-dependent FMN reductase-like domain-containing protein</fullName>
    </recommendedName>
</protein>
<dbReference type="Proteomes" id="UP001271789">
    <property type="component" value="Unassembled WGS sequence"/>
</dbReference>
<keyword evidence="3" id="KW-0285">Flavoprotein</keyword>
<comment type="caution">
    <text evidence="7">The sequence shown here is derived from an EMBL/GenBank/DDBJ whole genome shotgun (WGS) entry which is preliminary data.</text>
</comment>
<evidence type="ECO:0000256" key="1">
    <source>
        <dbReference type="ARBA" id="ARBA00001917"/>
    </source>
</evidence>
<name>A0AAE4SDA9_9EURY</name>
<evidence type="ECO:0000313" key="7">
    <source>
        <dbReference type="EMBL" id="MDV0447341.1"/>
    </source>
</evidence>
<evidence type="ECO:0000256" key="2">
    <source>
        <dbReference type="ARBA" id="ARBA00001966"/>
    </source>
</evidence>
<dbReference type="GO" id="GO:0016491">
    <property type="term" value="F:oxidoreductase activity"/>
    <property type="evidence" value="ECO:0007669"/>
    <property type="project" value="InterPro"/>
</dbReference>
<evidence type="ECO:0000313" key="8">
    <source>
        <dbReference type="Proteomes" id="UP001271789"/>
    </source>
</evidence>
<sequence length="214" mass="24165">MHAIAINGSPRKNHNTATILKHALDGAASAGATTETVHLYDLNYKGCTSCFACKRKDTKNPGRCAMKDDLTPVLEKIMNSDVLLLGSPIYLADVTGEMRSFIERLIFPIISYDDYNKPVFSGKISSAFFFTMNVPQEIFQYYREFLESHPKTLERTLHGSSEYLPVFDTYQFNDYSKYAAAMFNETHKAKVKAEQFPKDCAAAFEIGKRLAQKE</sequence>
<organism evidence="7 8">
    <name type="scientific">Methanolapillus africanus</name>
    <dbReference type="NCBI Taxonomy" id="3028297"/>
    <lineage>
        <taxon>Archaea</taxon>
        <taxon>Methanobacteriati</taxon>
        <taxon>Methanobacteriota</taxon>
        <taxon>Stenosarchaea group</taxon>
        <taxon>Methanomicrobia</taxon>
        <taxon>Methanosarcinales</taxon>
        <taxon>Methanosarcinaceae</taxon>
        <taxon>Methanolapillus</taxon>
    </lineage>
</organism>
<comment type="cofactor">
    <cofactor evidence="2">
        <name>[4Fe-4S] cluster</name>
        <dbReference type="ChEBI" id="CHEBI:49883"/>
    </cofactor>
</comment>
<dbReference type="InterPro" id="IPR051796">
    <property type="entry name" value="ISF_SsuE-like"/>
</dbReference>
<comment type="similarity">
    <text evidence="5">Belongs to the SsuE family. Isf subfamily.</text>
</comment>
<keyword evidence="8" id="KW-1185">Reference proteome</keyword>
<dbReference type="EMBL" id="JAWDKD010000018">
    <property type="protein sequence ID" value="MDV0447341.1"/>
    <property type="molecule type" value="Genomic_DNA"/>
</dbReference>
<evidence type="ECO:0000259" key="6">
    <source>
        <dbReference type="Pfam" id="PF03358"/>
    </source>
</evidence>
<dbReference type="Gene3D" id="3.40.50.360">
    <property type="match status" value="1"/>
</dbReference>
<dbReference type="PANTHER" id="PTHR43278:SF2">
    <property type="entry name" value="IRON-SULFUR FLAVOPROTEIN"/>
    <property type="match status" value="1"/>
</dbReference>